<gene>
    <name evidence="3" type="ORF">CSSPTR1EN2_LOCUS4364</name>
</gene>
<feature type="domain" description="Glycolipid transfer protein" evidence="2">
    <location>
        <begin position="27"/>
        <end position="167"/>
    </location>
</feature>
<evidence type="ECO:0000256" key="1">
    <source>
        <dbReference type="ARBA" id="ARBA00022448"/>
    </source>
</evidence>
<keyword evidence="4" id="KW-1185">Reference proteome</keyword>
<reference evidence="3" key="1">
    <citation type="submission" date="2024-02" db="EMBL/GenBank/DDBJ databases">
        <authorList>
            <consortium name="ELIXIR-Norway"/>
            <consortium name="Elixir Norway"/>
        </authorList>
    </citation>
    <scope>NUCLEOTIDE SEQUENCE</scope>
</reference>
<dbReference type="PANTHER" id="PTHR10219:SF25">
    <property type="entry name" value="PLECKSTRIN HOMOLOGY DOMAIN-CONTAINING FAMILY A MEMBER 8"/>
    <property type="match status" value="1"/>
</dbReference>
<protein>
    <recommendedName>
        <fullName evidence="2">Glycolipid transfer protein domain-containing protein</fullName>
    </recommendedName>
</protein>
<dbReference type="Pfam" id="PF08718">
    <property type="entry name" value="GLTP"/>
    <property type="match status" value="1"/>
</dbReference>
<dbReference type="InterPro" id="IPR014830">
    <property type="entry name" value="Glycolipid_transfer_prot_dom"/>
</dbReference>
<dbReference type="EMBL" id="OZ019904">
    <property type="protein sequence ID" value="CAK9198293.1"/>
    <property type="molecule type" value="Genomic_DNA"/>
</dbReference>
<evidence type="ECO:0000313" key="3">
    <source>
        <dbReference type="EMBL" id="CAK9198293.1"/>
    </source>
</evidence>
<dbReference type="InterPro" id="IPR036497">
    <property type="entry name" value="GLTP_sf"/>
</dbReference>
<sequence length="204" mass="22375">METTTTTVFGPALETMKTVKSPDGEMLTKPFLNVCRNVLPVIEKFGASMAIVKSDVGGNIARLDAKYDTDPTAFNGLYEIVRKEIAAKTARGSSSSTNGLLWLTRAMDFLVELFRNLLAHAEWTMGQCATAAYTCTLKEYHGWIASTAFTVAMKLIPDRKKFLELLGSGNLDEDMQSFVSNFSPLLAENHAFLKSVGLDDMKAS</sequence>
<evidence type="ECO:0000259" key="2">
    <source>
        <dbReference type="Pfam" id="PF08718"/>
    </source>
</evidence>
<accession>A0ABP0TK85</accession>
<evidence type="ECO:0000313" key="4">
    <source>
        <dbReference type="Proteomes" id="UP001497512"/>
    </source>
</evidence>
<dbReference type="Proteomes" id="UP001497512">
    <property type="component" value="Chromosome 12"/>
</dbReference>
<organism evidence="3 4">
    <name type="scientific">Sphagnum troendelagicum</name>
    <dbReference type="NCBI Taxonomy" id="128251"/>
    <lineage>
        <taxon>Eukaryota</taxon>
        <taxon>Viridiplantae</taxon>
        <taxon>Streptophyta</taxon>
        <taxon>Embryophyta</taxon>
        <taxon>Bryophyta</taxon>
        <taxon>Sphagnophytina</taxon>
        <taxon>Sphagnopsida</taxon>
        <taxon>Sphagnales</taxon>
        <taxon>Sphagnaceae</taxon>
        <taxon>Sphagnum</taxon>
    </lineage>
</organism>
<dbReference type="Gene3D" id="1.10.3520.10">
    <property type="entry name" value="Glycolipid transfer protein"/>
    <property type="match status" value="1"/>
</dbReference>
<dbReference type="PANTHER" id="PTHR10219">
    <property type="entry name" value="GLYCOLIPID TRANSFER PROTEIN-RELATED"/>
    <property type="match status" value="1"/>
</dbReference>
<keyword evidence="1" id="KW-0813">Transport</keyword>
<dbReference type="SUPFAM" id="SSF110004">
    <property type="entry name" value="Glycolipid transfer protein, GLTP"/>
    <property type="match status" value="1"/>
</dbReference>
<proteinExistence type="predicted"/>
<name>A0ABP0TK85_9BRYO</name>